<dbReference type="EMBL" id="JADXDR010000146">
    <property type="protein sequence ID" value="KAI7837662.1"/>
    <property type="molecule type" value="Genomic_DNA"/>
</dbReference>
<proteinExistence type="predicted"/>
<dbReference type="Proteomes" id="UP001205105">
    <property type="component" value="Unassembled WGS sequence"/>
</dbReference>
<evidence type="ECO:0000313" key="2">
    <source>
        <dbReference type="Proteomes" id="UP001205105"/>
    </source>
</evidence>
<dbReference type="Gene3D" id="3.30.1060.10">
    <property type="entry name" value="Peptide methionine sulphoxide reductase MsrA"/>
    <property type="match status" value="1"/>
</dbReference>
<evidence type="ECO:0008006" key="3">
    <source>
        <dbReference type="Google" id="ProtNLM"/>
    </source>
</evidence>
<name>A0AAD5DGK7_9CHLO</name>
<organism evidence="1 2">
    <name type="scientific">Chlorella ohadii</name>
    <dbReference type="NCBI Taxonomy" id="2649997"/>
    <lineage>
        <taxon>Eukaryota</taxon>
        <taxon>Viridiplantae</taxon>
        <taxon>Chlorophyta</taxon>
        <taxon>core chlorophytes</taxon>
        <taxon>Trebouxiophyceae</taxon>
        <taxon>Chlorellales</taxon>
        <taxon>Chlorellaceae</taxon>
        <taxon>Chlorella clade</taxon>
        <taxon>Chlorella</taxon>
    </lineage>
</organism>
<gene>
    <name evidence="1" type="ORF">COHA_008524</name>
</gene>
<comment type="caution">
    <text evidence="1">The sequence shown here is derived from an EMBL/GenBank/DDBJ whole genome shotgun (WGS) entry which is preliminary data.</text>
</comment>
<keyword evidence="2" id="KW-1185">Reference proteome</keyword>
<accession>A0AAD5DGK7</accession>
<dbReference type="GO" id="GO:0008113">
    <property type="term" value="F:peptide-methionine (S)-S-oxide reductase activity"/>
    <property type="evidence" value="ECO:0007669"/>
    <property type="project" value="InterPro"/>
</dbReference>
<sequence length="192" mass="20907">MSAVVGYAGGRTPSQADGKVCYYSGPRGSVYEDLGHAEAVQVNLQGDPQDAERQFRAFAKTYFSQFRKTPFGMLRQDPQDAGPGYRNVVGLPGGVDSPLFPLLQEANVNGMKLLPGNGNTYDASGAPAEGDEFNTVWILDSNQLGFNRAEQYHQFHNGLGKAFPKSYTEDLKRQMAAAGTIGETGCPEFFYF</sequence>
<reference evidence="1" key="1">
    <citation type="submission" date="2020-11" db="EMBL/GenBank/DDBJ databases">
        <title>Chlorella ohadii genome sequencing and assembly.</title>
        <authorList>
            <person name="Murik O."/>
            <person name="Treves H."/>
            <person name="Kedem I."/>
            <person name="Shotland Y."/>
            <person name="Kaplan A."/>
        </authorList>
    </citation>
    <scope>NUCLEOTIDE SEQUENCE</scope>
    <source>
        <strain evidence="1">1</strain>
    </source>
</reference>
<dbReference type="AlphaFoldDB" id="A0AAD5DGK7"/>
<evidence type="ECO:0000313" key="1">
    <source>
        <dbReference type="EMBL" id="KAI7837662.1"/>
    </source>
</evidence>
<dbReference type="InterPro" id="IPR036509">
    <property type="entry name" value="Met_Sox_Rdtase_MsrA_sf"/>
</dbReference>
<protein>
    <recommendedName>
        <fullName evidence="3">Peptide-methionine (S)-S-oxide reductase</fullName>
    </recommendedName>
</protein>